<dbReference type="Pfam" id="PF07714">
    <property type="entry name" value="PK_Tyr_Ser-Thr"/>
    <property type="match status" value="1"/>
</dbReference>
<dbReference type="PANTHER" id="PTHR24416:SF617">
    <property type="entry name" value="RET ONCOGENE, ISOFORM A"/>
    <property type="match status" value="1"/>
</dbReference>
<evidence type="ECO:0000256" key="3">
    <source>
        <dbReference type="ARBA" id="ARBA00004442"/>
    </source>
</evidence>
<feature type="binding site" evidence="14">
    <location>
        <position position="1447"/>
    </location>
    <ligand>
        <name>ATP</name>
        <dbReference type="ChEBI" id="CHEBI:30616"/>
    </ligand>
</feature>
<dbReference type="SUPFAM" id="SSF56112">
    <property type="entry name" value="Protein kinase-like (PK-like)"/>
    <property type="match status" value="1"/>
</dbReference>
<evidence type="ECO:0000256" key="13">
    <source>
        <dbReference type="ARBA" id="ARBA00051243"/>
    </source>
</evidence>
<dbReference type="InterPro" id="IPR000719">
    <property type="entry name" value="Prot_kinase_dom"/>
</dbReference>
<dbReference type="GO" id="GO:0005524">
    <property type="term" value="F:ATP binding"/>
    <property type="evidence" value="ECO:0007669"/>
    <property type="project" value="UniProtKB-UniRule"/>
</dbReference>
<evidence type="ECO:0000313" key="18">
    <source>
        <dbReference type="EMBL" id="PRP80214.1"/>
    </source>
</evidence>
<feature type="chain" id="PRO_5015110190" description="Protein kinase domain-containing protein" evidence="16">
    <location>
        <begin position="29"/>
        <end position="1710"/>
    </location>
</feature>
<feature type="domain" description="Protein kinase" evidence="17">
    <location>
        <begin position="1420"/>
        <end position="1682"/>
    </location>
</feature>
<dbReference type="InParanoid" id="A0A2P6N8D3"/>
<dbReference type="FunFam" id="3.30.200.20:FF:000180">
    <property type="entry name" value="serine/threonine-protein kinase STY46-like"/>
    <property type="match status" value="1"/>
</dbReference>
<evidence type="ECO:0000256" key="7">
    <source>
        <dbReference type="ARBA" id="ARBA00022729"/>
    </source>
</evidence>
<evidence type="ECO:0000256" key="15">
    <source>
        <dbReference type="SAM" id="Phobius"/>
    </source>
</evidence>
<dbReference type="InterPro" id="IPR017441">
    <property type="entry name" value="Protein_kinase_ATP_BS"/>
</dbReference>
<comment type="caution">
    <text evidence="18">The sequence shown here is derived from an EMBL/GenBank/DDBJ whole genome shotgun (WGS) entry which is preliminary data.</text>
</comment>
<dbReference type="GO" id="GO:0005886">
    <property type="term" value="C:plasma membrane"/>
    <property type="evidence" value="ECO:0007669"/>
    <property type="project" value="TreeGrafter"/>
</dbReference>
<dbReference type="InterPro" id="IPR011009">
    <property type="entry name" value="Kinase-like_dom_sf"/>
</dbReference>
<dbReference type="SUPFAM" id="SSF51126">
    <property type="entry name" value="Pectin lyase-like"/>
    <property type="match status" value="5"/>
</dbReference>
<dbReference type="InterPro" id="IPR011050">
    <property type="entry name" value="Pectin_lyase_fold/virulence"/>
</dbReference>
<dbReference type="Gene3D" id="2.160.20.10">
    <property type="entry name" value="Single-stranded right-handed beta-helix, Pectin lyase-like"/>
    <property type="match status" value="1"/>
</dbReference>
<evidence type="ECO:0000256" key="4">
    <source>
        <dbReference type="ARBA" id="ARBA00004613"/>
    </source>
</evidence>
<keyword evidence="6" id="KW-0808">Transferase</keyword>
<evidence type="ECO:0000259" key="17">
    <source>
        <dbReference type="PROSITE" id="PS50011"/>
    </source>
</evidence>
<evidence type="ECO:0000256" key="14">
    <source>
        <dbReference type="PROSITE-ProRule" id="PRU10141"/>
    </source>
</evidence>
<name>A0A2P6N8D3_9EUKA</name>
<dbReference type="CDD" id="cd13999">
    <property type="entry name" value="STKc_MAP3K-like"/>
    <property type="match status" value="1"/>
</dbReference>
<feature type="signal peptide" evidence="16">
    <location>
        <begin position="1"/>
        <end position="28"/>
    </location>
</feature>
<dbReference type="GO" id="GO:0005576">
    <property type="term" value="C:extracellular region"/>
    <property type="evidence" value="ECO:0007669"/>
    <property type="project" value="UniProtKB-SubCell"/>
</dbReference>
<gene>
    <name evidence="18" type="ORF">PROFUN_12100</name>
</gene>
<keyword evidence="11 15" id="KW-0472">Membrane</keyword>
<keyword evidence="9" id="KW-0418">Kinase</keyword>
<evidence type="ECO:0000256" key="8">
    <source>
        <dbReference type="ARBA" id="ARBA00022741"/>
    </source>
</evidence>
<dbReference type="GO" id="GO:0043235">
    <property type="term" value="C:receptor complex"/>
    <property type="evidence" value="ECO:0007669"/>
    <property type="project" value="TreeGrafter"/>
</dbReference>
<keyword evidence="10 14" id="KW-0067">ATP-binding</keyword>
<dbReference type="OrthoDB" id="339325at2759"/>
<evidence type="ECO:0000313" key="19">
    <source>
        <dbReference type="Proteomes" id="UP000241769"/>
    </source>
</evidence>
<dbReference type="InterPro" id="IPR003368">
    <property type="entry name" value="POMP_repeat"/>
</dbReference>
<dbReference type="PROSITE" id="PS00109">
    <property type="entry name" value="PROTEIN_KINASE_TYR"/>
    <property type="match status" value="1"/>
</dbReference>
<protein>
    <recommendedName>
        <fullName evidence="17">Protein kinase domain-containing protein</fullName>
    </recommendedName>
</protein>
<comment type="catalytic activity">
    <reaction evidence="13">
        <text>L-tyrosyl-[protein] + ATP = O-phospho-L-tyrosyl-[protein] + ADP + H(+)</text>
        <dbReference type="Rhea" id="RHEA:10596"/>
        <dbReference type="Rhea" id="RHEA-COMP:10136"/>
        <dbReference type="Rhea" id="RHEA-COMP:20101"/>
        <dbReference type="ChEBI" id="CHEBI:15378"/>
        <dbReference type="ChEBI" id="CHEBI:30616"/>
        <dbReference type="ChEBI" id="CHEBI:46858"/>
        <dbReference type="ChEBI" id="CHEBI:61978"/>
        <dbReference type="ChEBI" id="CHEBI:456216"/>
        <dbReference type="EC" id="2.7.10.1"/>
    </reaction>
</comment>
<evidence type="ECO:0000256" key="10">
    <source>
        <dbReference type="ARBA" id="ARBA00022840"/>
    </source>
</evidence>
<comment type="subcellular location">
    <subcellularLocation>
        <location evidence="2">Cell envelope</location>
    </subcellularLocation>
    <subcellularLocation>
        <location evidence="3">Cell outer membrane</location>
    </subcellularLocation>
    <subcellularLocation>
        <location evidence="1">Membrane</location>
        <topology evidence="1">Single-pass membrane protein</topology>
    </subcellularLocation>
    <subcellularLocation>
        <location evidence="4">Secreted</location>
    </subcellularLocation>
</comment>
<keyword evidence="7 16" id="KW-0732">Signal</keyword>
<keyword evidence="15" id="KW-0812">Transmembrane</keyword>
<dbReference type="InterPro" id="IPR020635">
    <property type="entry name" value="Tyr_kinase_cat_dom"/>
</dbReference>
<dbReference type="Proteomes" id="UP000241769">
    <property type="component" value="Unassembled WGS sequence"/>
</dbReference>
<keyword evidence="5" id="KW-0964">Secreted</keyword>
<evidence type="ECO:0000256" key="11">
    <source>
        <dbReference type="ARBA" id="ARBA00023136"/>
    </source>
</evidence>
<dbReference type="InterPro" id="IPR012334">
    <property type="entry name" value="Pectin_lyas_fold"/>
</dbReference>
<feature type="transmembrane region" description="Helical" evidence="15">
    <location>
        <begin position="1362"/>
        <end position="1386"/>
    </location>
</feature>
<dbReference type="InterPro" id="IPR001245">
    <property type="entry name" value="Ser-Thr/Tyr_kinase_cat_dom"/>
</dbReference>
<dbReference type="PRINTS" id="PR00109">
    <property type="entry name" value="TYRKINASE"/>
</dbReference>
<dbReference type="GO" id="GO:0007169">
    <property type="term" value="P:cell surface receptor protein tyrosine kinase signaling pathway"/>
    <property type="evidence" value="ECO:0007669"/>
    <property type="project" value="TreeGrafter"/>
</dbReference>
<dbReference type="PROSITE" id="PS00107">
    <property type="entry name" value="PROTEIN_KINASE_ATP"/>
    <property type="match status" value="1"/>
</dbReference>
<reference evidence="18 19" key="1">
    <citation type="journal article" date="2018" name="Genome Biol. Evol.">
        <title>Multiple Roots of Fruiting Body Formation in Amoebozoa.</title>
        <authorList>
            <person name="Hillmann F."/>
            <person name="Forbes G."/>
            <person name="Novohradska S."/>
            <person name="Ferling I."/>
            <person name="Riege K."/>
            <person name="Groth M."/>
            <person name="Westermann M."/>
            <person name="Marz M."/>
            <person name="Spaller T."/>
            <person name="Winckler T."/>
            <person name="Schaap P."/>
            <person name="Glockner G."/>
        </authorList>
    </citation>
    <scope>NUCLEOTIDE SEQUENCE [LARGE SCALE GENOMIC DNA]</scope>
    <source>
        <strain evidence="18 19">Jena</strain>
    </source>
</reference>
<keyword evidence="12" id="KW-0998">Cell outer membrane</keyword>
<evidence type="ECO:0000256" key="5">
    <source>
        <dbReference type="ARBA" id="ARBA00022525"/>
    </source>
</evidence>
<keyword evidence="19" id="KW-1185">Reference proteome</keyword>
<dbReference type="InterPro" id="IPR050122">
    <property type="entry name" value="RTK"/>
</dbReference>
<dbReference type="Gene3D" id="1.10.510.10">
    <property type="entry name" value="Transferase(Phosphotransferase) domain 1"/>
    <property type="match status" value="1"/>
</dbReference>
<evidence type="ECO:0000256" key="6">
    <source>
        <dbReference type="ARBA" id="ARBA00022679"/>
    </source>
</evidence>
<dbReference type="InterPro" id="IPR008266">
    <property type="entry name" value="Tyr_kinase_AS"/>
</dbReference>
<keyword evidence="15" id="KW-1133">Transmembrane helix</keyword>
<organism evidence="18 19">
    <name type="scientific">Planoprotostelium fungivorum</name>
    <dbReference type="NCBI Taxonomy" id="1890364"/>
    <lineage>
        <taxon>Eukaryota</taxon>
        <taxon>Amoebozoa</taxon>
        <taxon>Evosea</taxon>
        <taxon>Variosea</taxon>
        <taxon>Cavosteliida</taxon>
        <taxon>Cavosteliaceae</taxon>
        <taxon>Planoprotostelium</taxon>
    </lineage>
</organism>
<dbReference type="NCBIfam" id="TIGR01376">
    <property type="entry name" value="POMP_repeat"/>
    <property type="match status" value="1"/>
</dbReference>
<proteinExistence type="predicted"/>
<dbReference type="SMART" id="SM00710">
    <property type="entry name" value="PbH1"/>
    <property type="match status" value="20"/>
</dbReference>
<dbReference type="STRING" id="1890364.A0A2P6N8D3"/>
<evidence type="ECO:0000256" key="2">
    <source>
        <dbReference type="ARBA" id="ARBA00004196"/>
    </source>
</evidence>
<accession>A0A2P6N8D3</accession>
<dbReference type="PROSITE" id="PS50011">
    <property type="entry name" value="PROTEIN_KINASE_DOM"/>
    <property type="match status" value="1"/>
</dbReference>
<evidence type="ECO:0000256" key="16">
    <source>
        <dbReference type="SAM" id="SignalP"/>
    </source>
</evidence>
<evidence type="ECO:0000256" key="12">
    <source>
        <dbReference type="ARBA" id="ARBA00023237"/>
    </source>
</evidence>
<dbReference type="SMART" id="SM00219">
    <property type="entry name" value="TyrKc"/>
    <property type="match status" value="1"/>
</dbReference>
<dbReference type="InterPro" id="IPR006626">
    <property type="entry name" value="PbH1"/>
</dbReference>
<sequence length="1710" mass="183130">MADKVSRCGWRVVPVLCLLIASLSLCEAASYTVSSSGDLTTAWNNALTNNDATPTFYFNSIILGTPFIVNLTGQTNQIVTFRGNQGSVISNLGFNLTSINTVNMYGLSLINYSFGTKSVFRYSVSARTGVYGCQFTNITAGAVLDYDQSATIVVNNSTFRQIQLQIDHPVIDALGDVTVSQSSFFSNVGNGLVYVFGSLNMSQCTISDNAVDSINAGIFSSIFLTNTLFTNSIIGDNLLMGLHANSLMMSGNNFTNNRVKNNLVNIPQLGSFTASTNYLDRNILGGALVLVDQTMDVTWTDTIIIGGSNGGFFLANKVQSTNLTVRNVTFENAIGPVIYTPSVSSVVLQHSSFRNITAVIAFSFSGPALMSIYNTTFRDISCTGTSIIYFNGSQLSVDRSTFQGMSSSYVDGESGCIDIDRSMVRLNVSNTQFVQLNQMYSVLMDPSIQTADFTNITFSSVYGGVFVYREGFFGGALALNVYNCTFFNVSNPISLGLLNAISSVTIRHVSFFNCLYGGLNLASVTDYTTITDVTFYNSTLATMISVRIAKQLIISDVDARDNTNIGTYILCTFYSGATGSLTHIFSKNNTGDHFIRVSTDLGSFSSIPHSLLLRNISIDGFTGIYPTSSAVSLSTTGIDQLVIEDSSFTNLEFGGGLVISSIMRNLTITNTLWRRCSSVQGAAISLTNTIDQMYLSNSTFLENSADQSGGAIYIGGYMSTISISDVLFEGNSVLDTGGAFYYGGFGLGIVTQMHFQGVRFLGNSAESSGGAAFFGGAADNYTFNDFEVSHHQGGQQGAFVFGGLSRKVILSNGKFFNNSGGALMLSPACSVEHFNITDCDFSGNDAFYGGGIYIQGAVSIAMTLESTTMEGNNATGNGGSIMIKSSRVQQFSVKNSTISGSADLSGGAIYIDSAKRLGQLNLIDSSILGSAQLNGGGIYLTGYLSQICWEGTTVTDSSASQGGGLYIDPRFSFDQWNSSNVVYSYNAAVKSGGAIYNGRAGAFLLNGTSFISNTGGTLGAAYFSPNPSNLTVASSSFVNNSAASGGAIYLTNSNRLSVQNSIFQGNKAAVGDGGSLYVGNNNLAQLFQVNISDGSSNNNGGALIVQGGTLVIDECSVYDNTATNGGGLYVGLSTVISMYNTTWRGNRASSQGGGVYSYRSIIDLQRNDFMSNVASDGAGMSAIECRVEVDDSVFIENSATSLGGGIYALSTTSQKRDDFFAMNVTRTTLNKNRADTGGAVMMVNNQTVWYSISSCIVRENNATRGAAFGLAGNVQIYNTIVSDGTSDNGQLLYASADSNVRGEGNSLNGQALSTATSVSLTTTGDFSSSTLVCPNGVVQATNVTKSCLVKTDKGIHLSNTSIVAIAIGAGGGLLLLIVLIMAIIIFKRNSMRRRGMNGIRLERLNVGEEMKKTTIPYSDLRNFVKIGAGAFGIVYSADWRNLTVAVKQLQNQESITQKQFDEFIQEVDIIRKLRSHPNVVLFIGITIRPDPISLITEFCGGGDLFNYLRKNEVDMTTKRKFILQIALGLQHLHSEKVIHRDLAARNILLTSDLVCKVSDFGLSREQKQGVEESKTESNVGPLKWMAPEAIHNQLYSIQSDVYSYGIVVWEILNTSEPYPGISPVEAAVTVLNGLRPPIDHLDVGLKDLNDIMSACWQLEANKRPHMSTICCLLKGEAAPEAFELPKDESPRPDGTQYRHIQLDNQYGALM</sequence>
<dbReference type="EMBL" id="MDYQ01000157">
    <property type="protein sequence ID" value="PRP80214.1"/>
    <property type="molecule type" value="Genomic_DNA"/>
</dbReference>
<keyword evidence="8 14" id="KW-0547">Nucleotide-binding</keyword>
<evidence type="ECO:0000256" key="9">
    <source>
        <dbReference type="ARBA" id="ARBA00022777"/>
    </source>
</evidence>
<dbReference type="PANTHER" id="PTHR24416">
    <property type="entry name" value="TYROSINE-PROTEIN KINASE RECEPTOR"/>
    <property type="match status" value="1"/>
</dbReference>
<evidence type="ECO:0000256" key="1">
    <source>
        <dbReference type="ARBA" id="ARBA00004167"/>
    </source>
</evidence>
<dbReference type="GO" id="GO:0004714">
    <property type="term" value="F:transmembrane receptor protein tyrosine kinase activity"/>
    <property type="evidence" value="ECO:0007669"/>
    <property type="project" value="UniProtKB-EC"/>
</dbReference>